<evidence type="ECO:0000256" key="1">
    <source>
        <dbReference type="ARBA" id="ARBA00008007"/>
    </source>
</evidence>
<dbReference type="SUPFAM" id="SSF53271">
    <property type="entry name" value="PRTase-like"/>
    <property type="match status" value="1"/>
</dbReference>
<dbReference type="InterPro" id="IPR000836">
    <property type="entry name" value="PRTase_dom"/>
</dbReference>
<dbReference type="InterPro" id="IPR044005">
    <property type="entry name" value="DZR_2"/>
</dbReference>
<evidence type="ECO:0000313" key="6">
    <source>
        <dbReference type="Proteomes" id="UP000325385"/>
    </source>
</evidence>
<feature type="region of interest" description="Disordered" evidence="2">
    <location>
        <begin position="250"/>
        <end position="271"/>
    </location>
</feature>
<proteinExistence type="inferred from homology"/>
<dbReference type="Proteomes" id="UP000325385">
    <property type="component" value="Chromosome"/>
</dbReference>
<evidence type="ECO:0000259" key="4">
    <source>
        <dbReference type="Pfam" id="PF18912"/>
    </source>
</evidence>
<name>A0A5P6NFM2_9SPHN</name>
<dbReference type="PANTHER" id="PTHR47505">
    <property type="entry name" value="DNA UTILIZATION PROTEIN YHGH"/>
    <property type="match status" value="1"/>
</dbReference>
<evidence type="ECO:0000259" key="3">
    <source>
        <dbReference type="Pfam" id="PF00156"/>
    </source>
</evidence>
<dbReference type="EMBL" id="CP032228">
    <property type="protein sequence ID" value="QFI64769.1"/>
    <property type="molecule type" value="Genomic_DNA"/>
</dbReference>
<dbReference type="InterPro" id="IPR051910">
    <property type="entry name" value="ComF/GntX_DNA_util-trans"/>
</dbReference>
<feature type="domain" description="Phosphoribosyltransferase" evidence="3">
    <location>
        <begin position="198"/>
        <end position="253"/>
    </location>
</feature>
<protein>
    <submittedName>
        <fullName evidence="5">ComF family protein</fullName>
    </submittedName>
</protein>
<feature type="domain" description="Double zinc ribbon" evidence="4">
    <location>
        <begin position="14"/>
        <end position="74"/>
    </location>
</feature>
<dbReference type="InterPro" id="IPR029057">
    <property type="entry name" value="PRTase-like"/>
</dbReference>
<sequence length="271" mass="28577">MSTSGLFMRSIAPVLDFVYPPRCPACGGAVAEQGGLCGACWDDLVIPSDPSCAACQRPFGDNGPTEGAICAVCLADPPDHDGIAAGTLYTETARKLVLSFKHGRRIALAPLLARMISARLPPAEGERVIVPVPLHRRRLWERGFNQAGLLGRELAKQGYGTLCVDALVRNRPTPSLGGLGRKARARVLQGAIGIRNARRSRVEGRDVLLVDDVLTSGATSRACVKVLKRAGATRVTIACFARVLDEALPHSAASSGGPKRNARDLSVPGAT</sequence>
<accession>A0A5P6NFM2</accession>
<dbReference type="CDD" id="cd06223">
    <property type="entry name" value="PRTases_typeI"/>
    <property type="match status" value="1"/>
</dbReference>
<evidence type="ECO:0000256" key="2">
    <source>
        <dbReference type="SAM" id="MobiDB-lite"/>
    </source>
</evidence>
<evidence type="ECO:0000313" key="5">
    <source>
        <dbReference type="EMBL" id="QFI64769.1"/>
    </source>
</evidence>
<dbReference type="Pfam" id="PF00156">
    <property type="entry name" value="Pribosyltran"/>
    <property type="match status" value="1"/>
</dbReference>
<dbReference type="Pfam" id="PF18912">
    <property type="entry name" value="DZR_2"/>
    <property type="match status" value="1"/>
</dbReference>
<gene>
    <name evidence="5" type="ORF">D0Y83_10555</name>
</gene>
<dbReference type="AlphaFoldDB" id="A0A5P6NFM2"/>
<dbReference type="Gene3D" id="3.40.50.2020">
    <property type="match status" value="1"/>
</dbReference>
<dbReference type="PANTHER" id="PTHR47505:SF1">
    <property type="entry name" value="DNA UTILIZATION PROTEIN YHGH"/>
    <property type="match status" value="1"/>
</dbReference>
<organism evidence="5 6">
    <name type="scientific">Qipengyuania flava</name>
    <dbReference type="NCBI Taxonomy" id="192812"/>
    <lineage>
        <taxon>Bacteria</taxon>
        <taxon>Pseudomonadati</taxon>
        <taxon>Pseudomonadota</taxon>
        <taxon>Alphaproteobacteria</taxon>
        <taxon>Sphingomonadales</taxon>
        <taxon>Erythrobacteraceae</taxon>
        <taxon>Qipengyuania</taxon>
    </lineage>
</organism>
<reference evidence="6" key="1">
    <citation type="submission" date="2018-09" db="EMBL/GenBank/DDBJ databases">
        <title>Nocardia yunnanensis sp. nov., an actinomycete isolated from a soil sample.</title>
        <authorList>
            <person name="Zhang J."/>
        </authorList>
    </citation>
    <scope>NUCLEOTIDE SEQUENCE [LARGE SCALE GENOMIC DNA]</scope>
    <source>
        <strain evidence="6">21-3</strain>
    </source>
</reference>
<comment type="similarity">
    <text evidence="1">Belongs to the ComF/GntX family.</text>
</comment>